<dbReference type="InterPro" id="IPR011042">
    <property type="entry name" value="6-blade_b-propeller_TolB-like"/>
</dbReference>
<dbReference type="AlphaFoldDB" id="A0A1G2PPF1"/>
<comment type="caution">
    <text evidence="3">The sequence shown here is derived from an EMBL/GenBank/DDBJ whole genome shotgun (WGS) entry which is preliminary data.</text>
</comment>
<evidence type="ECO:0000256" key="2">
    <source>
        <dbReference type="SAM" id="Phobius"/>
    </source>
</evidence>
<evidence type="ECO:0000313" key="3">
    <source>
        <dbReference type="EMBL" id="OHA50224.1"/>
    </source>
</evidence>
<evidence type="ECO:0000313" key="4">
    <source>
        <dbReference type="Proteomes" id="UP000178646"/>
    </source>
</evidence>
<reference evidence="3 4" key="1">
    <citation type="journal article" date="2016" name="Nat. Commun.">
        <title>Thousands of microbial genomes shed light on interconnected biogeochemical processes in an aquifer system.</title>
        <authorList>
            <person name="Anantharaman K."/>
            <person name="Brown C.T."/>
            <person name="Hug L.A."/>
            <person name="Sharon I."/>
            <person name="Castelle C.J."/>
            <person name="Probst A.J."/>
            <person name="Thomas B.C."/>
            <person name="Singh A."/>
            <person name="Wilkins M.J."/>
            <person name="Karaoz U."/>
            <person name="Brodie E.L."/>
            <person name="Williams K.H."/>
            <person name="Hubbard S.S."/>
            <person name="Banfield J.F."/>
        </authorList>
    </citation>
    <scope>NUCLEOTIDE SEQUENCE [LARGE SCALE GENOMIC DNA]</scope>
</reference>
<protein>
    <recommendedName>
        <fullName evidence="5">DUF5050 domain-containing protein</fullName>
    </recommendedName>
</protein>
<organism evidence="3 4">
    <name type="scientific">Candidatus Terrybacteria bacterium RIFCSPHIGHO2_02_41_19</name>
    <dbReference type="NCBI Taxonomy" id="1802364"/>
    <lineage>
        <taxon>Bacteria</taxon>
        <taxon>Candidatus Terryibacteriota</taxon>
    </lineage>
</organism>
<dbReference type="Proteomes" id="UP000178646">
    <property type="component" value="Unassembled WGS sequence"/>
</dbReference>
<proteinExistence type="predicted"/>
<dbReference type="SUPFAM" id="SSF69304">
    <property type="entry name" value="Tricorn protease N-terminal domain"/>
    <property type="match status" value="1"/>
</dbReference>
<feature type="compositionally biased region" description="Low complexity" evidence="1">
    <location>
        <begin position="54"/>
        <end position="67"/>
    </location>
</feature>
<feature type="region of interest" description="Disordered" evidence="1">
    <location>
        <begin position="33"/>
        <end position="73"/>
    </location>
</feature>
<evidence type="ECO:0000256" key="1">
    <source>
        <dbReference type="SAM" id="MobiDB-lite"/>
    </source>
</evidence>
<sequence length="416" mass="45200">MNKTKIIITAIIIIMLVAGFFAFFAGRKPPETTNKPNIIGEFPESGESAGRTPSESFSENSNSSESSQVGKETPQNILTQLTKNAISGAAYYGTTTALYMEKITGHIYKINLDGTNKIRLSNATVPKSFEAKWSYKSDKMVVRYFEDPASESIKLTVKTFLASIGHLLKATSTSEAELKGLALPSTISEVAVSSAEDKIFYLNDLGNNSVEGVVADFSNKNQKKIFELPFGEFNISWPTKDNIALLTKPSAKADGHLYFLNSKTGTLTKILGEIKGLTANVSPGGEKIVFSGVGRGGMESKIYDLKSNIISELGFATLADKCVWGKKNNPPVGRMVYCAVPARISGSNQPDDWYQGTVSFDDGIWSKNITTGESGSLLSPFGADIMNIFINDDESYLIFTDKNDGTLWSLKLTTVK</sequence>
<feature type="transmembrane region" description="Helical" evidence="2">
    <location>
        <begin position="6"/>
        <end position="25"/>
    </location>
</feature>
<keyword evidence="2" id="KW-1133">Transmembrane helix</keyword>
<evidence type="ECO:0008006" key="5">
    <source>
        <dbReference type="Google" id="ProtNLM"/>
    </source>
</evidence>
<keyword evidence="2" id="KW-0812">Transmembrane</keyword>
<name>A0A1G2PPF1_9BACT</name>
<dbReference type="Gene3D" id="2.120.10.30">
    <property type="entry name" value="TolB, C-terminal domain"/>
    <property type="match status" value="1"/>
</dbReference>
<keyword evidence="2" id="KW-0472">Membrane</keyword>
<dbReference type="EMBL" id="MHSU01000021">
    <property type="protein sequence ID" value="OHA50224.1"/>
    <property type="molecule type" value="Genomic_DNA"/>
</dbReference>
<gene>
    <name evidence="3" type="ORF">A2W59_02435</name>
</gene>
<accession>A0A1G2PPF1</accession>